<name>A0AAD8E6Z6_DIPPU</name>
<gene>
    <name evidence="2" type="ORF">L9F63_024789</name>
</gene>
<reference evidence="2" key="1">
    <citation type="journal article" date="2023" name="IScience">
        <title>Live-bearing cockroach genome reveals convergent evolutionary mechanisms linked to viviparity in insects and beyond.</title>
        <authorList>
            <person name="Fouks B."/>
            <person name="Harrison M.C."/>
            <person name="Mikhailova A.A."/>
            <person name="Marchal E."/>
            <person name="English S."/>
            <person name="Carruthers M."/>
            <person name="Jennings E.C."/>
            <person name="Chiamaka E.L."/>
            <person name="Frigard R.A."/>
            <person name="Pippel M."/>
            <person name="Attardo G.M."/>
            <person name="Benoit J.B."/>
            <person name="Bornberg-Bauer E."/>
            <person name="Tobe S.S."/>
        </authorList>
    </citation>
    <scope>NUCLEOTIDE SEQUENCE</scope>
    <source>
        <strain evidence="2">Stay&amp;Tobe</strain>
    </source>
</reference>
<reference evidence="2" key="2">
    <citation type="submission" date="2023-05" db="EMBL/GenBank/DDBJ databases">
        <authorList>
            <person name="Fouks B."/>
        </authorList>
    </citation>
    <scope>NUCLEOTIDE SEQUENCE</scope>
    <source>
        <strain evidence="2">Stay&amp;Tobe</strain>
        <tissue evidence="2">Testes</tissue>
    </source>
</reference>
<dbReference type="Proteomes" id="UP001233999">
    <property type="component" value="Unassembled WGS sequence"/>
</dbReference>
<evidence type="ECO:0000313" key="3">
    <source>
        <dbReference type="Proteomes" id="UP001233999"/>
    </source>
</evidence>
<protein>
    <submittedName>
        <fullName evidence="2">Uncharacterized protein</fullName>
    </submittedName>
</protein>
<proteinExistence type="predicted"/>
<keyword evidence="3" id="KW-1185">Reference proteome</keyword>
<dbReference type="EMBL" id="JASPKZ010008690">
    <property type="protein sequence ID" value="KAJ9579104.1"/>
    <property type="molecule type" value="Genomic_DNA"/>
</dbReference>
<accession>A0AAD8E6Z6</accession>
<feature type="coiled-coil region" evidence="1">
    <location>
        <begin position="52"/>
        <end position="100"/>
    </location>
</feature>
<organism evidence="2 3">
    <name type="scientific">Diploptera punctata</name>
    <name type="common">Pacific beetle cockroach</name>
    <dbReference type="NCBI Taxonomy" id="6984"/>
    <lineage>
        <taxon>Eukaryota</taxon>
        <taxon>Metazoa</taxon>
        <taxon>Ecdysozoa</taxon>
        <taxon>Arthropoda</taxon>
        <taxon>Hexapoda</taxon>
        <taxon>Insecta</taxon>
        <taxon>Pterygota</taxon>
        <taxon>Neoptera</taxon>
        <taxon>Polyneoptera</taxon>
        <taxon>Dictyoptera</taxon>
        <taxon>Blattodea</taxon>
        <taxon>Blaberoidea</taxon>
        <taxon>Blaberidae</taxon>
        <taxon>Diplopterinae</taxon>
        <taxon>Diploptera</taxon>
    </lineage>
</organism>
<keyword evidence="1" id="KW-0175">Coiled coil</keyword>
<feature type="non-terminal residue" evidence="2">
    <location>
        <position position="142"/>
    </location>
</feature>
<sequence>SVIIKFLNASSKNLTVIRNIIVCTLQFEISTHCEDIAERIMAEQKLTKEDMIEQIRGKLVNLRREIDDVKMNQKILKVILGSARENLDDTKKMVENKKANPAFGKAAGGDLEEQNVGGGSASDISLQPKRFRESLFLQRFHM</sequence>
<evidence type="ECO:0000313" key="2">
    <source>
        <dbReference type="EMBL" id="KAJ9579104.1"/>
    </source>
</evidence>
<comment type="caution">
    <text evidence="2">The sequence shown here is derived from an EMBL/GenBank/DDBJ whole genome shotgun (WGS) entry which is preliminary data.</text>
</comment>
<dbReference type="AlphaFoldDB" id="A0AAD8E6Z6"/>
<evidence type="ECO:0000256" key="1">
    <source>
        <dbReference type="SAM" id="Coils"/>
    </source>
</evidence>